<proteinExistence type="predicted"/>
<reference evidence="1" key="1">
    <citation type="submission" date="2018-11" db="EMBL/GenBank/DDBJ databases">
        <authorList>
            <person name="Grassa J C."/>
        </authorList>
    </citation>
    <scope>NUCLEOTIDE SEQUENCE [LARGE SCALE GENOMIC DNA]</scope>
</reference>
<dbReference type="GO" id="GO:0006355">
    <property type="term" value="P:regulation of DNA-templated transcription"/>
    <property type="evidence" value="ECO:0007669"/>
    <property type="project" value="InterPro"/>
</dbReference>
<dbReference type="GO" id="GO:0003677">
    <property type="term" value="F:DNA binding"/>
    <property type="evidence" value="ECO:0007669"/>
    <property type="project" value="InterPro"/>
</dbReference>
<evidence type="ECO:0000313" key="1">
    <source>
        <dbReference type="EnsemblPlants" id="cds.novel_model_784_5bd9a17a.1.5bd9b134"/>
    </source>
</evidence>
<accession>A0A803RBZ1</accession>
<dbReference type="Gramene" id="novel_model_784_5bd9a17a.1.5bd9b134">
    <property type="protein sequence ID" value="cds.novel_model_784_5bd9a17a.1.5bd9b134"/>
    <property type="gene ID" value="novel_gene_438_5bd9a17a"/>
</dbReference>
<organism evidence="1 2">
    <name type="scientific">Cannabis sativa</name>
    <name type="common">Hemp</name>
    <name type="synonym">Marijuana</name>
    <dbReference type="NCBI Taxonomy" id="3483"/>
    <lineage>
        <taxon>Eukaryota</taxon>
        <taxon>Viridiplantae</taxon>
        <taxon>Streptophyta</taxon>
        <taxon>Embryophyta</taxon>
        <taxon>Tracheophyta</taxon>
        <taxon>Spermatophyta</taxon>
        <taxon>Magnoliopsida</taxon>
        <taxon>eudicotyledons</taxon>
        <taxon>Gunneridae</taxon>
        <taxon>Pentapetalae</taxon>
        <taxon>rosids</taxon>
        <taxon>fabids</taxon>
        <taxon>Rosales</taxon>
        <taxon>Cannabaceae</taxon>
        <taxon>Cannabis</taxon>
    </lineage>
</organism>
<name>A0A803RBZ1_CANSA</name>
<dbReference type="EnsemblPlants" id="novel_model_784_5bd9a17a.1.5bd9b134">
    <property type="protein sequence ID" value="cds.novel_model_784_5bd9a17a.1.5bd9b134"/>
    <property type="gene ID" value="novel_gene_438_5bd9a17a"/>
</dbReference>
<keyword evidence="2" id="KW-1185">Reference proteome</keyword>
<dbReference type="Proteomes" id="UP000596661">
    <property type="component" value="Chromosome 2"/>
</dbReference>
<dbReference type="InterPro" id="IPR038909">
    <property type="entry name" value="Effector_transcript"/>
</dbReference>
<dbReference type="EMBL" id="UZAU01000147">
    <property type="status" value="NOT_ANNOTATED_CDS"/>
    <property type="molecule type" value="Genomic_DNA"/>
</dbReference>
<dbReference type="PANTHER" id="PTHR35133">
    <property type="entry name" value="PROTEIN EFFECTOR OF TRANSCRIPTION 2-RELATED"/>
    <property type="match status" value="1"/>
</dbReference>
<dbReference type="PANTHER" id="PTHR35133:SF1">
    <property type="entry name" value="PROTEIN EFFECTOR OF TRANSCRIPTION 2-RELATED"/>
    <property type="match status" value="1"/>
</dbReference>
<protein>
    <submittedName>
        <fullName evidence="1">Uncharacterized protein</fullName>
    </submittedName>
</protein>
<dbReference type="AlphaFoldDB" id="A0A803RBZ1"/>
<reference evidence="1" key="2">
    <citation type="submission" date="2021-03" db="UniProtKB">
        <authorList>
            <consortium name="EnsemblPlants"/>
        </authorList>
    </citation>
    <scope>IDENTIFICATION</scope>
</reference>
<evidence type="ECO:0000313" key="2">
    <source>
        <dbReference type="Proteomes" id="UP000596661"/>
    </source>
</evidence>
<dbReference type="Pfam" id="PF19239">
    <property type="entry name" value="GIY_YIG_domain"/>
    <property type="match status" value="1"/>
</dbReference>
<sequence>MVAGDPGVVVSRLKREDCKHTKHDRHFSRWEILVGPSDWEDHSLGKEGAERYRVHNLPKIQVQEYMNLALLYLELVSAVK</sequence>